<sequence>MCYIDKVSSQNVGSEEEIDTLPVDAEPDEDAFEGWENEELEENRINRQARVKTDANQENRSPSPDPNLGPL</sequence>
<name>A0AAE1EQS0_PETCI</name>
<reference evidence="2" key="1">
    <citation type="submission" date="2023-10" db="EMBL/GenBank/DDBJ databases">
        <title>Genome assemblies of two species of porcelain crab, Petrolisthes cinctipes and Petrolisthes manimaculis (Anomura: Porcellanidae).</title>
        <authorList>
            <person name="Angst P."/>
        </authorList>
    </citation>
    <scope>NUCLEOTIDE SEQUENCE</scope>
    <source>
        <strain evidence="2">PB745_01</strain>
        <tissue evidence="2">Gill</tissue>
    </source>
</reference>
<organism evidence="2 3">
    <name type="scientific">Petrolisthes cinctipes</name>
    <name type="common">Flat porcelain crab</name>
    <dbReference type="NCBI Taxonomy" id="88211"/>
    <lineage>
        <taxon>Eukaryota</taxon>
        <taxon>Metazoa</taxon>
        <taxon>Ecdysozoa</taxon>
        <taxon>Arthropoda</taxon>
        <taxon>Crustacea</taxon>
        <taxon>Multicrustacea</taxon>
        <taxon>Malacostraca</taxon>
        <taxon>Eumalacostraca</taxon>
        <taxon>Eucarida</taxon>
        <taxon>Decapoda</taxon>
        <taxon>Pleocyemata</taxon>
        <taxon>Anomura</taxon>
        <taxon>Galatheoidea</taxon>
        <taxon>Porcellanidae</taxon>
        <taxon>Petrolisthes</taxon>
    </lineage>
</organism>
<dbReference type="EMBL" id="JAWQEG010004934">
    <property type="protein sequence ID" value="KAK3859744.1"/>
    <property type="molecule type" value="Genomic_DNA"/>
</dbReference>
<feature type="compositionally biased region" description="Acidic residues" evidence="1">
    <location>
        <begin position="14"/>
        <end position="41"/>
    </location>
</feature>
<evidence type="ECO:0000313" key="2">
    <source>
        <dbReference type="EMBL" id="KAK3859744.1"/>
    </source>
</evidence>
<proteinExistence type="predicted"/>
<feature type="region of interest" description="Disordered" evidence="1">
    <location>
        <begin position="1"/>
        <end position="71"/>
    </location>
</feature>
<gene>
    <name evidence="2" type="ORF">Pcinc_034163</name>
</gene>
<evidence type="ECO:0000256" key="1">
    <source>
        <dbReference type="SAM" id="MobiDB-lite"/>
    </source>
</evidence>
<accession>A0AAE1EQS0</accession>
<keyword evidence="3" id="KW-1185">Reference proteome</keyword>
<dbReference type="AlphaFoldDB" id="A0AAE1EQS0"/>
<dbReference type="Proteomes" id="UP001286313">
    <property type="component" value="Unassembled WGS sequence"/>
</dbReference>
<comment type="caution">
    <text evidence="2">The sequence shown here is derived from an EMBL/GenBank/DDBJ whole genome shotgun (WGS) entry which is preliminary data.</text>
</comment>
<evidence type="ECO:0000313" key="3">
    <source>
        <dbReference type="Proteomes" id="UP001286313"/>
    </source>
</evidence>
<protein>
    <submittedName>
        <fullName evidence="2">Uncharacterized protein</fullName>
    </submittedName>
</protein>